<keyword evidence="2" id="KW-1185">Reference proteome</keyword>
<evidence type="ECO:0000313" key="2">
    <source>
        <dbReference type="Proteomes" id="UP001234989"/>
    </source>
</evidence>
<protein>
    <submittedName>
        <fullName evidence="1">Uncharacterized protein</fullName>
    </submittedName>
</protein>
<dbReference type="Proteomes" id="UP001234989">
    <property type="component" value="Chromosome 10"/>
</dbReference>
<dbReference type="EMBL" id="CP133621">
    <property type="protein sequence ID" value="WMV51165.1"/>
    <property type="molecule type" value="Genomic_DNA"/>
</dbReference>
<name>A0AAF0USD7_SOLVR</name>
<reference evidence="1" key="1">
    <citation type="submission" date="2023-08" db="EMBL/GenBank/DDBJ databases">
        <title>A de novo genome assembly of Solanum verrucosum Schlechtendal, a Mexican diploid species geographically isolated from the other diploid A-genome species in potato relatives.</title>
        <authorList>
            <person name="Hosaka K."/>
        </authorList>
    </citation>
    <scope>NUCLEOTIDE SEQUENCE</scope>
    <source>
        <tissue evidence="1">Young leaves</tissue>
    </source>
</reference>
<evidence type="ECO:0000313" key="1">
    <source>
        <dbReference type="EMBL" id="WMV51165.1"/>
    </source>
</evidence>
<gene>
    <name evidence="1" type="ORF">MTR67_044550</name>
</gene>
<sequence length="37" mass="4316">MITKLRKLSGVGKIIPRDFQPYLELHLNHRELGVMIV</sequence>
<dbReference type="AlphaFoldDB" id="A0AAF0USD7"/>
<proteinExistence type="predicted"/>
<organism evidence="1 2">
    <name type="scientific">Solanum verrucosum</name>
    <dbReference type="NCBI Taxonomy" id="315347"/>
    <lineage>
        <taxon>Eukaryota</taxon>
        <taxon>Viridiplantae</taxon>
        <taxon>Streptophyta</taxon>
        <taxon>Embryophyta</taxon>
        <taxon>Tracheophyta</taxon>
        <taxon>Spermatophyta</taxon>
        <taxon>Magnoliopsida</taxon>
        <taxon>eudicotyledons</taxon>
        <taxon>Gunneridae</taxon>
        <taxon>Pentapetalae</taxon>
        <taxon>asterids</taxon>
        <taxon>lamiids</taxon>
        <taxon>Solanales</taxon>
        <taxon>Solanaceae</taxon>
        <taxon>Solanoideae</taxon>
        <taxon>Solaneae</taxon>
        <taxon>Solanum</taxon>
    </lineage>
</organism>
<accession>A0AAF0USD7</accession>